<dbReference type="Pfam" id="PF21547">
    <property type="entry name" value="TTI1"/>
    <property type="match status" value="1"/>
</dbReference>
<reference evidence="4" key="1">
    <citation type="submission" date="2025-08" db="UniProtKB">
        <authorList>
            <consortium name="RefSeq"/>
        </authorList>
    </citation>
    <scope>IDENTIFICATION</scope>
    <source>
        <tissue evidence="4">Silk gland</tissue>
    </source>
</reference>
<dbReference type="InterPro" id="IPR057567">
    <property type="entry name" value="TPR_TTI1_C"/>
</dbReference>
<dbReference type="AlphaFoldDB" id="A0A6J2KVF3"/>
<dbReference type="Proteomes" id="UP000504629">
    <property type="component" value="Unplaced"/>
</dbReference>
<sequence length="1088" mass="121408">MNPVLKEAFNRIKPVCDMLMVCPTADTVSNFVNKITKLKKDVVQELQQYLLFPFITHISSTEIETKYGLQRKLVDGMRAVLERVTVNSFEMCMKIEIGLLQLVFDKDRPGMIAEIPEELKLSVMLSLTVLMLNMDKKFREKLMKTQVPLLAQAVFVAVHIAKLDRLRALRLAAIHCVTAHTGTHASQTDDYSIKDPVIEKAVVDMLSSILPGVLAGLQDVATCADNPGHGVIVAAIDAIHRILCITMHDKFLYKKSEYTADDFAKMYLEKTKDKVDTEVSSKKPKEITKRSPEWYTMAGDKLMLVTKSLIALRTHEHHKVRKELSVFCSRLLTECNTTMQPSIPLALDVLIALSKDEYSQVSDYCATAVSTYFSTAAKDAKNKTMDSLCENFFTTLTCLPRVLNNVDSARKLSTLNLLHGYIQVLGSEPPPQRVVSALSVHTNMQCLCNALLEAAALDADLTLLSTVATRDVLAGAVTDSPWVRPRCVPAGGLRRVAACVRGLAATRAADLLADRLMQVALQHKLPDAFLLLNWIGSEPKAPTSLIERILNLYIQEDMWYLPLEVGGGEAPLTSADTLDVSVYDPRAWHRDSVPGLYEGATETRYTDISYRTPRAAPPPRTTLREAQRNMLVSCLLTEGVGMFALTLNEHYQPYLMKVLCLVLERISSPYELLHQAGLKAVGSITAAAGHAGPADLIRCNADYLTNQITRRLKKAWDCESALQILSVVMEYSDVTMLDYMYGIVEDVLVQSCDKYYDRNLESYLQVFITFIECLQKWFKDEDNTDSKPPERGLDLLEDVREYCRNQQEAERLLDEGEPPGGGQSAEEMYREDRAAELDDAADYGDAVTKEEAPVARHLSVTAAIVRRCVRGAAGARGAAAALRAAGGGLRVLRGSALLLPLVHAAWPPLVHRFEEDDPIIMRWAIELLVTMASVSKDFIRARAIKEVLPHIYRFLKKSSRDSYLKDAGSSYRLSLAFALQLCSLRALPRLAPDLALAREPLEDAMHSVDPYLSKKQPKPLQAAAVKFYETVLEYDYGAAWHHLRRLCRNDAVLRPKDPSLAPVVGTPFQPKNKNYENNIKLIFNFEVS</sequence>
<keyword evidence="3" id="KW-1185">Reference proteome</keyword>
<dbReference type="GeneID" id="114253484"/>
<dbReference type="PANTHER" id="PTHR18460">
    <property type="entry name" value="TEL2 INTERACTING PROTEIN 1 TTI1 FAMILY MEMBER"/>
    <property type="match status" value="1"/>
</dbReference>
<dbReference type="OrthoDB" id="49511at2759"/>
<feature type="domain" description="TTI1 C-terminal TPR" evidence="2">
    <location>
        <begin position="766"/>
        <end position="1040"/>
    </location>
</feature>
<dbReference type="InterPro" id="IPR016024">
    <property type="entry name" value="ARM-type_fold"/>
</dbReference>
<dbReference type="InterPro" id="IPR052587">
    <property type="entry name" value="TELO2-interacting_protein_1"/>
</dbReference>
<evidence type="ECO:0000313" key="4">
    <source>
        <dbReference type="RefSeq" id="XP_028044174.1"/>
    </source>
</evidence>
<dbReference type="GO" id="GO:0005737">
    <property type="term" value="C:cytoplasm"/>
    <property type="evidence" value="ECO:0007669"/>
    <property type="project" value="TreeGrafter"/>
</dbReference>
<dbReference type="InterPro" id="IPR049362">
    <property type="entry name" value="TTI1_rpt"/>
</dbReference>
<dbReference type="Gene3D" id="1.25.10.10">
    <property type="entry name" value="Leucine-rich Repeat Variant"/>
    <property type="match status" value="1"/>
</dbReference>
<proteinExistence type="predicted"/>
<dbReference type="KEGG" id="bman:114253484"/>
<dbReference type="Pfam" id="PF24181">
    <property type="entry name" value="TPR_TTI1_C"/>
    <property type="match status" value="1"/>
</dbReference>
<organism evidence="3 4">
    <name type="scientific">Bombyx mandarina</name>
    <name type="common">Wild silk moth</name>
    <name type="synonym">Wild silkworm</name>
    <dbReference type="NCBI Taxonomy" id="7092"/>
    <lineage>
        <taxon>Eukaryota</taxon>
        <taxon>Metazoa</taxon>
        <taxon>Ecdysozoa</taxon>
        <taxon>Arthropoda</taxon>
        <taxon>Hexapoda</taxon>
        <taxon>Insecta</taxon>
        <taxon>Pterygota</taxon>
        <taxon>Neoptera</taxon>
        <taxon>Endopterygota</taxon>
        <taxon>Lepidoptera</taxon>
        <taxon>Glossata</taxon>
        <taxon>Ditrysia</taxon>
        <taxon>Bombycoidea</taxon>
        <taxon>Bombycidae</taxon>
        <taxon>Bombycinae</taxon>
        <taxon>Bombyx</taxon>
    </lineage>
</organism>
<dbReference type="PANTHER" id="PTHR18460:SF3">
    <property type="entry name" value="TELO2-INTERACTING PROTEIN 1 HOMOLOG"/>
    <property type="match status" value="1"/>
</dbReference>
<dbReference type="Pfam" id="PF24176">
    <property type="entry name" value="TPR_TTI1_2nd"/>
    <property type="match status" value="1"/>
</dbReference>
<dbReference type="SUPFAM" id="SSF48371">
    <property type="entry name" value="ARM repeat"/>
    <property type="match status" value="1"/>
</dbReference>
<protein>
    <submittedName>
        <fullName evidence="4">TELO2-interacting protein 1 homolog</fullName>
    </submittedName>
</protein>
<dbReference type="Pfam" id="PF24173">
    <property type="entry name" value="TPR_TTI1_N"/>
    <property type="match status" value="1"/>
</dbReference>
<evidence type="ECO:0000313" key="3">
    <source>
        <dbReference type="Proteomes" id="UP000504629"/>
    </source>
</evidence>
<dbReference type="InterPro" id="IPR011989">
    <property type="entry name" value="ARM-like"/>
</dbReference>
<dbReference type="InterPro" id="IPR057566">
    <property type="entry name" value="TPR_TTI1_N"/>
</dbReference>
<gene>
    <name evidence="4" type="primary">LOC114253484</name>
</gene>
<accession>A0A6J2KVF3</accession>
<dbReference type="RefSeq" id="XP_028044174.1">
    <property type="nucleotide sequence ID" value="XM_028188373.1"/>
</dbReference>
<name>A0A6J2KVF3_BOMMA</name>
<feature type="domain" description="TTI1 N-terminal TPR" evidence="1">
    <location>
        <begin position="9"/>
        <end position="357"/>
    </location>
</feature>
<evidence type="ECO:0000259" key="1">
    <source>
        <dbReference type="Pfam" id="PF24173"/>
    </source>
</evidence>
<dbReference type="CTD" id="9675"/>
<evidence type="ECO:0000259" key="2">
    <source>
        <dbReference type="Pfam" id="PF24181"/>
    </source>
</evidence>